<proteinExistence type="predicted"/>
<keyword evidence="3" id="KW-1185">Reference proteome</keyword>
<reference evidence="2 3" key="1">
    <citation type="submission" date="2023-08" db="EMBL/GenBank/DDBJ databases">
        <title>Implementing the SeqCode for naming new Mesorhizobium species isolated from Vachellia karroo root nodules.</title>
        <authorList>
            <person name="Van Lill M."/>
        </authorList>
    </citation>
    <scope>NUCLEOTIDE SEQUENCE [LARGE SCALE GENOMIC DNA]</scope>
    <source>
        <strain evidence="2 3">VK25D</strain>
    </source>
</reference>
<protein>
    <submittedName>
        <fullName evidence="2">Uncharacterized protein</fullName>
    </submittedName>
</protein>
<sequence>MGTSRRAAVSAALALAFASASCTTSQQAFNKNPSAVSTSALCRTLASTNDVKFQQNLYLELTRRSVTVEQCADMIRKQNQAIAAGVAIAAVGAAVAVCSKNNCGGGGYARPNYYQGADWDEFYNQYGQLVWVCRDIATGQFVDYVNCYGKAQTDWRWPAKYAY</sequence>
<dbReference type="EMBL" id="JAVIIQ010000006">
    <property type="protein sequence ID" value="MDX8532798.1"/>
    <property type="molecule type" value="Genomic_DNA"/>
</dbReference>
<feature type="signal peptide" evidence="1">
    <location>
        <begin position="1"/>
        <end position="28"/>
    </location>
</feature>
<evidence type="ECO:0000256" key="1">
    <source>
        <dbReference type="SAM" id="SignalP"/>
    </source>
</evidence>
<dbReference type="Proteomes" id="UP001285154">
    <property type="component" value="Unassembled WGS sequence"/>
</dbReference>
<organism evidence="2 3">
    <name type="scientific">Mesorhizobium vachelliae</name>
    <dbReference type="NCBI Taxonomy" id="3072309"/>
    <lineage>
        <taxon>Bacteria</taxon>
        <taxon>Pseudomonadati</taxon>
        <taxon>Pseudomonadota</taxon>
        <taxon>Alphaproteobacteria</taxon>
        <taxon>Hyphomicrobiales</taxon>
        <taxon>Phyllobacteriaceae</taxon>
        <taxon>Mesorhizobium</taxon>
    </lineage>
</organism>
<evidence type="ECO:0000313" key="3">
    <source>
        <dbReference type="Proteomes" id="UP001285154"/>
    </source>
</evidence>
<evidence type="ECO:0000313" key="2">
    <source>
        <dbReference type="EMBL" id="MDX8532798.1"/>
    </source>
</evidence>
<keyword evidence="1" id="KW-0732">Signal</keyword>
<name>A0ABU5A9B0_9HYPH</name>
<accession>A0ABU5A9B0</accession>
<gene>
    <name evidence="2" type="ORF">RFM42_17555</name>
</gene>
<feature type="chain" id="PRO_5045571984" evidence="1">
    <location>
        <begin position="29"/>
        <end position="163"/>
    </location>
</feature>
<comment type="caution">
    <text evidence="2">The sequence shown here is derived from an EMBL/GenBank/DDBJ whole genome shotgun (WGS) entry which is preliminary data.</text>
</comment>
<dbReference type="PROSITE" id="PS51257">
    <property type="entry name" value="PROKAR_LIPOPROTEIN"/>
    <property type="match status" value="1"/>
</dbReference>
<dbReference type="RefSeq" id="WP_320319267.1">
    <property type="nucleotide sequence ID" value="NZ_JAVIIR010000005.1"/>
</dbReference>